<proteinExistence type="predicted"/>
<organism evidence="2 3">
    <name type="scientific">Mucuna pruriens</name>
    <name type="common">Velvet bean</name>
    <name type="synonym">Dolichos pruriens</name>
    <dbReference type="NCBI Taxonomy" id="157652"/>
    <lineage>
        <taxon>Eukaryota</taxon>
        <taxon>Viridiplantae</taxon>
        <taxon>Streptophyta</taxon>
        <taxon>Embryophyta</taxon>
        <taxon>Tracheophyta</taxon>
        <taxon>Spermatophyta</taxon>
        <taxon>Magnoliopsida</taxon>
        <taxon>eudicotyledons</taxon>
        <taxon>Gunneridae</taxon>
        <taxon>Pentapetalae</taxon>
        <taxon>rosids</taxon>
        <taxon>fabids</taxon>
        <taxon>Fabales</taxon>
        <taxon>Fabaceae</taxon>
        <taxon>Papilionoideae</taxon>
        <taxon>50 kb inversion clade</taxon>
        <taxon>NPAAA clade</taxon>
        <taxon>indigoferoid/millettioid clade</taxon>
        <taxon>Phaseoleae</taxon>
        <taxon>Mucuna</taxon>
    </lineage>
</organism>
<dbReference type="Pfam" id="PF01585">
    <property type="entry name" value="G-patch"/>
    <property type="match status" value="1"/>
</dbReference>
<dbReference type="EMBL" id="QJKJ01000626">
    <property type="protein sequence ID" value="RDY11525.1"/>
    <property type="molecule type" value="Genomic_DNA"/>
</dbReference>
<dbReference type="PANTHER" id="PTHR32108">
    <property type="entry name" value="DNA-DIRECTED RNA POLYMERASE SUBUNIT ALPHA"/>
    <property type="match status" value="1"/>
</dbReference>
<dbReference type="GO" id="GO:0003676">
    <property type="term" value="F:nucleic acid binding"/>
    <property type="evidence" value="ECO:0007669"/>
    <property type="project" value="InterPro"/>
</dbReference>
<dbReference type="OrthoDB" id="1724165at2759"/>
<reference evidence="2" key="1">
    <citation type="submission" date="2018-05" db="EMBL/GenBank/DDBJ databases">
        <title>Draft genome of Mucuna pruriens seed.</title>
        <authorList>
            <person name="Nnadi N.E."/>
            <person name="Vos R."/>
            <person name="Hasami M.H."/>
            <person name="Devisetty U.K."/>
            <person name="Aguiy J.C."/>
        </authorList>
    </citation>
    <scope>NUCLEOTIDE SEQUENCE [LARGE SCALE GENOMIC DNA]</scope>
    <source>
        <strain evidence="2">JCA_2017</strain>
    </source>
</reference>
<feature type="non-terminal residue" evidence="2">
    <location>
        <position position="1"/>
    </location>
</feature>
<dbReference type="InterPro" id="IPR000467">
    <property type="entry name" value="G_patch_dom"/>
</dbReference>
<comment type="caution">
    <text evidence="2">The sequence shown here is derived from an EMBL/GenBank/DDBJ whole genome shotgun (WGS) entry which is preliminary data.</text>
</comment>
<evidence type="ECO:0000313" key="2">
    <source>
        <dbReference type="EMBL" id="RDY11525.1"/>
    </source>
</evidence>
<evidence type="ECO:0000259" key="1">
    <source>
        <dbReference type="PROSITE" id="PS50174"/>
    </source>
</evidence>
<dbReference type="PROSITE" id="PS50174">
    <property type="entry name" value="G_PATCH"/>
    <property type="match status" value="1"/>
</dbReference>
<keyword evidence="3" id="KW-1185">Reference proteome</keyword>
<name>A0A371I949_MUCPR</name>
<dbReference type="AlphaFoldDB" id="A0A371I949"/>
<feature type="domain" description="G-patch" evidence="1">
    <location>
        <begin position="163"/>
        <end position="194"/>
    </location>
</feature>
<gene>
    <name evidence="2" type="ORF">CR513_03794</name>
</gene>
<dbReference type="PANTHER" id="PTHR32108:SF9">
    <property type="entry name" value="REVERSE TRANSCRIPTASE RNASE H-LIKE DOMAIN-CONTAINING PROTEIN"/>
    <property type="match status" value="1"/>
</dbReference>
<sequence>MTTPEKKGKAIENPKGNVTEGEATKFLKLIRHSEYELLDQMNKTLARVSLLSLLINSEGHRNLLFKVLNEAHVAQDITMEKFRGIINNITSSSHLSISEDEVSTEGRGHNQPLHIVVKCRNYMLARVLINNGSSLNSLEIVGTIGDELEQEGSKPSRASIMVPGKGLGRVLEGIVEPVAIQENPRRAGLGYEGIDVEGRTDRRTRSQRRIRPDLYQYFVSGGIILPEQVAMIGEPPTQIDNVTLVCDDANKSGKQDKGEEVEALIEIERMIEQENPKFQSLA</sequence>
<dbReference type="Proteomes" id="UP000257109">
    <property type="component" value="Unassembled WGS sequence"/>
</dbReference>
<accession>A0A371I949</accession>
<evidence type="ECO:0000313" key="3">
    <source>
        <dbReference type="Proteomes" id="UP000257109"/>
    </source>
</evidence>
<protein>
    <recommendedName>
        <fullName evidence="1">G-patch domain-containing protein</fullName>
    </recommendedName>
</protein>